<evidence type="ECO:0000313" key="1">
    <source>
        <dbReference type="EMBL" id="KAF2473250.1"/>
    </source>
</evidence>
<name>A0ACB6R2C8_9PLEO</name>
<comment type="caution">
    <text evidence="1">The sequence shown here is derived from an EMBL/GenBank/DDBJ whole genome shotgun (WGS) entry which is preliminary data.</text>
</comment>
<protein>
    <submittedName>
        <fullName evidence="1">Uncharacterized protein</fullName>
    </submittedName>
</protein>
<sequence length="348" mass="39229">MNGSGQLSTASPTLQLEHIFTRAHHMTFSAPYWSNGKHCIDAYPAPPPSLVSRALRGRSRQAQTKSGIECSKASNELTPNERVRLLLKNINLKCHRGDEARASFEDAAHLVLGYISPQNKTASPSPTPCFSIRVKTNSVYVPLVLALEDRSYVHSLPFHFPPATVPPINPHPQFLPLLRKLTLNLIPTVKQGLQAIHLFTTTIPLLKSFQIHLLQNQRSRDHIRVPRLLISRLRHQFARVKRETELAKGAKPTPVVRYEVLAVRKIGCVEFRVIGFSRLAENPFAMNSAVPTKNEIQDCVAQMKSRYIRQWKVQDAALLFGPMQMAEKLTMKSRGGELVNVRPLRRLI</sequence>
<gene>
    <name evidence="1" type="ORF">BDR25DRAFT_352685</name>
</gene>
<reference evidence="1" key="1">
    <citation type="journal article" date="2020" name="Stud. Mycol.">
        <title>101 Dothideomycetes genomes: a test case for predicting lifestyles and emergence of pathogens.</title>
        <authorList>
            <person name="Haridas S."/>
            <person name="Albert R."/>
            <person name="Binder M."/>
            <person name="Bloem J."/>
            <person name="Labutti K."/>
            <person name="Salamov A."/>
            <person name="Andreopoulos B."/>
            <person name="Baker S."/>
            <person name="Barry K."/>
            <person name="Bills G."/>
            <person name="Bluhm B."/>
            <person name="Cannon C."/>
            <person name="Castanera R."/>
            <person name="Culley D."/>
            <person name="Daum C."/>
            <person name="Ezra D."/>
            <person name="Gonzalez J."/>
            <person name="Henrissat B."/>
            <person name="Kuo A."/>
            <person name="Liang C."/>
            <person name="Lipzen A."/>
            <person name="Lutzoni F."/>
            <person name="Magnuson J."/>
            <person name="Mondo S."/>
            <person name="Nolan M."/>
            <person name="Ohm R."/>
            <person name="Pangilinan J."/>
            <person name="Park H.-J."/>
            <person name="Ramirez L."/>
            <person name="Alfaro M."/>
            <person name="Sun H."/>
            <person name="Tritt A."/>
            <person name="Yoshinaga Y."/>
            <person name="Zwiers L.-H."/>
            <person name="Turgeon B."/>
            <person name="Goodwin S."/>
            <person name="Spatafora J."/>
            <person name="Crous P."/>
            <person name="Grigoriev I."/>
        </authorList>
    </citation>
    <scope>NUCLEOTIDE SEQUENCE</scope>
    <source>
        <strain evidence="1">ATCC 200398</strain>
    </source>
</reference>
<accession>A0ACB6R2C8</accession>
<dbReference type="Proteomes" id="UP000799755">
    <property type="component" value="Unassembled WGS sequence"/>
</dbReference>
<evidence type="ECO:0000313" key="2">
    <source>
        <dbReference type="Proteomes" id="UP000799755"/>
    </source>
</evidence>
<dbReference type="EMBL" id="MU003500">
    <property type="protein sequence ID" value="KAF2473250.1"/>
    <property type="molecule type" value="Genomic_DNA"/>
</dbReference>
<proteinExistence type="predicted"/>
<organism evidence="1 2">
    <name type="scientific">Lindgomyces ingoldianus</name>
    <dbReference type="NCBI Taxonomy" id="673940"/>
    <lineage>
        <taxon>Eukaryota</taxon>
        <taxon>Fungi</taxon>
        <taxon>Dikarya</taxon>
        <taxon>Ascomycota</taxon>
        <taxon>Pezizomycotina</taxon>
        <taxon>Dothideomycetes</taxon>
        <taxon>Pleosporomycetidae</taxon>
        <taxon>Pleosporales</taxon>
        <taxon>Lindgomycetaceae</taxon>
        <taxon>Lindgomyces</taxon>
    </lineage>
</organism>
<keyword evidence="2" id="KW-1185">Reference proteome</keyword>